<dbReference type="Proteomes" id="UP000198287">
    <property type="component" value="Unassembled WGS sequence"/>
</dbReference>
<keyword evidence="6" id="KW-0472">Membrane</keyword>
<evidence type="ECO:0000313" key="9">
    <source>
        <dbReference type="Proteomes" id="UP000198287"/>
    </source>
</evidence>
<dbReference type="Gene3D" id="3.80.10.10">
    <property type="entry name" value="Ribonuclease Inhibitor"/>
    <property type="match status" value="2"/>
</dbReference>
<gene>
    <name evidence="8" type="ORF">Fcan01_14609</name>
</gene>
<dbReference type="PROSITE" id="PS51450">
    <property type="entry name" value="LRR"/>
    <property type="match status" value="1"/>
</dbReference>
<evidence type="ECO:0000256" key="1">
    <source>
        <dbReference type="ARBA" id="ARBA00022614"/>
    </source>
</evidence>
<protein>
    <submittedName>
        <fullName evidence="8">Leucine-rich repeat-containing protein 4B</fullName>
    </submittedName>
</protein>
<dbReference type="SMART" id="SM00409">
    <property type="entry name" value="IG"/>
    <property type="match status" value="1"/>
</dbReference>
<sequence length="860" mass="92449">MVCKADHHPLSLPAFTLLLIGVVMILSLGSCTDGCPSDCICKWKGGKQFVECVSRQARTFVRFHPKSTRVLSETLNAFSFLLQVLDMSGNSFETLPPDHFMRNGLINLQKIFLSKCRLSHINSRAFRGLSNLVELDLTGNLLRDVPTSAFPDMTGLMRLVLSGNPIAILGKRAFLMLESLTSLELSSAGLELIEQGAFEGLQSLEWLKLDGNRLKSIKGLSILPLSLKGFSLEDNPWECDCHLLELRLWLSDRNVASSAEPRCNGPDRLENVTIKSLPQEALACLPQLSPTTMFQKIGEGKNVSLLCKVVSVPESSLEWLFNGSPLTNSSLNLLVETTSAYPSGYSSPLTSSSIAATTPVEKKSELLILNATLEENGTFLCLAKNPAGSASANFTLRVLTKYDPSDPSGSGGGGDYSYLSGLGQLPQLVSNYPNLFIIGLSTVAVIGLVLILSTLSFVLCKCTNFLWGKSSSSARRRGGERSSSSKNMKHSESGESGGNDVLGKLDRGGILSLSDASTLTTSATTKSSNGGSVFLLSSADSNSNPDLIEGAVAGSKRGDGDGLDSTIYNQQHQYHHPHYPSEGGIYYTTQINNPPSNNSPSATIVPNSNPSSLLHTTSRGNTTTNFGTLPRSLQNPRSSPSWPIMEFNGLPPPPGPVSYVGLPSSSYDLSKYPKEYISPGASFPSNNYDPQEYTVYTTTLEGTDPYQIYHHPPHQQMYLPHVHHHPHSNNTVPQEYVVNPVTCSCGPILEGNETEDANDPVETTCPPTTTVAPPKTKTASTSTPLRTSSERLNCNGLSSSSSTSSSSKRNGPVVTTSSRNNKNEVAGQTLTSSLQQQNHGQINESPDEGYEDGGAEGTEI</sequence>
<comment type="caution">
    <text evidence="8">The sequence shown here is derived from an EMBL/GenBank/DDBJ whole genome shotgun (WGS) entry which is preliminary data.</text>
</comment>
<dbReference type="InterPro" id="IPR032675">
    <property type="entry name" value="LRR_dom_sf"/>
</dbReference>
<dbReference type="Gene3D" id="2.60.40.10">
    <property type="entry name" value="Immunoglobulins"/>
    <property type="match status" value="1"/>
</dbReference>
<dbReference type="InterPro" id="IPR003598">
    <property type="entry name" value="Ig_sub2"/>
</dbReference>
<accession>A0A226E0Y3</accession>
<feature type="compositionally biased region" description="Low complexity" evidence="5">
    <location>
        <begin position="760"/>
        <end position="784"/>
    </location>
</feature>
<keyword evidence="4" id="KW-1015">Disulfide bond</keyword>
<dbReference type="AlphaFoldDB" id="A0A226E0Y3"/>
<dbReference type="InterPro" id="IPR000483">
    <property type="entry name" value="Cys-rich_flank_reg_C"/>
</dbReference>
<dbReference type="PANTHER" id="PTHR24366:SF136">
    <property type="entry name" value="KEKKON 1, ISOFORM B"/>
    <property type="match status" value="1"/>
</dbReference>
<feature type="compositionally biased region" description="Acidic residues" evidence="5">
    <location>
        <begin position="845"/>
        <end position="860"/>
    </location>
</feature>
<organism evidence="8 9">
    <name type="scientific">Folsomia candida</name>
    <name type="common">Springtail</name>
    <dbReference type="NCBI Taxonomy" id="158441"/>
    <lineage>
        <taxon>Eukaryota</taxon>
        <taxon>Metazoa</taxon>
        <taxon>Ecdysozoa</taxon>
        <taxon>Arthropoda</taxon>
        <taxon>Hexapoda</taxon>
        <taxon>Collembola</taxon>
        <taxon>Entomobryomorpha</taxon>
        <taxon>Isotomoidea</taxon>
        <taxon>Isotomidae</taxon>
        <taxon>Proisotominae</taxon>
        <taxon>Folsomia</taxon>
    </lineage>
</organism>
<evidence type="ECO:0000313" key="8">
    <source>
        <dbReference type="EMBL" id="OXA50960.1"/>
    </source>
</evidence>
<keyword evidence="6" id="KW-1133">Transmembrane helix</keyword>
<dbReference type="Pfam" id="PF13927">
    <property type="entry name" value="Ig_3"/>
    <property type="match status" value="1"/>
</dbReference>
<proteinExistence type="predicted"/>
<keyword evidence="2" id="KW-0732">Signal</keyword>
<dbReference type="SMART" id="SM00082">
    <property type="entry name" value="LRRCT"/>
    <property type="match status" value="1"/>
</dbReference>
<evidence type="ECO:0000259" key="7">
    <source>
        <dbReference type="PROSITE" id="PS50835"/>
    </source>
</evidence>
<name>A0A226E0Y3_FOLCA</name>
<evidence type="ECO:0000256" key="5">
    <source>
        <dbReference type="SAM" id="MobiDB-lite"/>
    </source>
</evidence>
<dbReference type="OMA" id="HGQINES"/>
<feature type="domain" description="Ig-like" evidence="7">
    <location>
        <begin position="286"/>
        <end position="395"/>
    </location>
</feature>
<dbReference type="InterPro" id="IPR003599">
    <property type="entry name" value="Ig_sub"/>
</dbReference>
<dbReference type="STRING" id="158441.A0A226E0Y3"/>
<dbReference type="OrthoDB" id="643377at2759"/>
<feature type="compositionally biased region" description="Polar residues" evidence="5">
    <location>
        <begin position="826"/>
        <end position="844"/>
    </location>
</feature>
<dbReference type="SUPFAM" id="SSF48726">
    <property type="entry name" value="Immunoglobulin"/>
    <property type="match status" value="1"/>
</dbReference>
<dbReference type="InterPro" id="IPR013783">
    <property type="entry name" value="Ig-like_fold"/>
</dbReference>
<feature type="transmembrane region" description="Helical" evidence="6">
    <location>
        <begin position="12"/>
        <end position="30"/>
    </location>
</feature>
<dbReference type="InterPro" id="IPR003591">
    <property type="entry name" value="Leu-rich_rpt_typical-subtyp"/>
</dbReference>
<feature type="region of interest" description="Disordered" evidence="5">
    <location>
        <begin position="617"/>
        <end position="639"/>
    </location>
</feature>
<feature type="region of interest" description="Disordered" evidence="5">
    <location>
        <begin position="470"/>
        <end position="501"/>
    </location>
</feature>
<evidence type="ECO:0000256" key="3">
    <source>
        <dbReference type="ARBA" id="ARBA00022737"/>
    </source>
</evidence>
<dbReference type="SUPFAM" id="SSF52058">
    <property type="entry name" value="L domain-like"/>
    <property type="match status" value="1"/>
</dbReference>
<reference evidence="8 9" key="1">
    <citation type="submission" date="2015-12" db="EMBL/GenBank/DDBJ databases">
        <title>The genome of Folsomia candida.</title>
        <authorList>
            <person name="Faddeeva A."/>
            <person name="Derks M.F."/>
            <person name="Anvar Y."/>
            <person name="Smit S."/>
            <person name="Van Straalen N."/>
            <person name="Roelofs D."/>
        </authorList>
    </citation>
    <scope>NUCLEOTIDE SEQUENCE [LARGE SCALE GENOMIC DNA]</scope>
    <source>
        <strain evidence="8 9">VU population</strain>
        <tissue evidence="8">Whole body</tissue>
    </source>
</reference>
<dbReference type="InterPro" id="IPR001611">
    <property type="entry name" value="Leu-rich_rpt"/>
</dbReference>
<dbReference type="PANTHER" id="PTHR24366">
    <property type="entry name" value="IG(IMMUNOGLOBULIN) AND LRR(LEUCINE RICH REPEAT) DOMAINS"/>
    <property type="match status" value="1"/>
</dbReference>
<keyword evidence="9" id="KW-1185">Reference proteome</keyword>
<feature type="compositionally biased region" description="Polar residues" evidence="5">
    <location>
        <begin position="785"/>
        <end position="797"/>
    </location>
</feature>
<evidence type="ECO:0000256" key="4">
    <source>
        <dbReference type="ARBA" id="ARBA00023157"/>
    </source>
</evidence>
<dbReference type="SMART" id="SM00369">
    <property type="entry name" value="LRR_TYP"/>
    <property type="match status" value="6"/>
</dbReference>
<dbReference type="SMART" id="SM00408">
    <property type="entry name" value="IGc2"/>
    <property type="match status" value="1"/>
</dbReference>
<keyword evidence="1" id="KW-0433">Leucine-rich repeat</keyword>
<dbReference type="Pfam" id="PF13855">
    <property type="entry name" value="LRR_8"/>
    <property type="match status" value="1"/>
</dbReference>
<keyword evidence="6" id="KW-0812">Transmembrane</keyword>
<dbReference type="Pfam" id="PF00560">
    <property type="entry name" value="LRR_1"/>
    <property type="match status" value="1"/>
</dbReference>
<feature type="compositionally biased region" description="Low complexity" evidence="5">
    <location>
        <begin position="798"/>
        <end position="807"/>
    </location>
</feature>
<dbReference type="PROSITE" id="PS51257">
    <property type="entry name" value="PROKAR_LIPOPROTEIN"/>
    <property type="match status" value="1"/>
</dbReference>
<dbReference type="PROSITE" id="PS50835">
    <property type="entry name" value="IG_LIKE"/>
    <property type="match status" value="1"/>
</dbReference>
<dbReference type="EMBL" id="LNIX01000008">
    <property type="protein sequence ID" value="OXA50960.1"/>
    <property type="molecule type" value="Genomic_DNA"/>
</dbReference>
<dbReference type="InterPro" id="IPR036179">
    <property type="entry name" value="Ig-like_dom_sf"/>
</dbReference>
<evidence type="ECO:0000256" key="6">
    <source>
        <dbReference type="SAM" id="Phobius"/>
    </source>
</evidence>
<feature type="transmembrane region" description="Helical" evidence="6">
    <location>
        <begin position="435"/>
        <end position="460"/>
    </location>
</feature>
<keyword evidence="3" id="KW-0677">Repeat</keyword>
<dbReference type="InterPro" id="IPR007110">
    <property type="entry name" value="Ig-like_dom"/>
</dbReference>
<feature type="region of interest" description="Disordered" evidence="5">
    <location>
        <begin position="751"/>
        <end position="860"/>
    </location>
</feature>
<evidence type="ECO:0000256" key="2">
    <source>
        <dbReference type="ARBA" id="ARBA00022729"/>
    </source>
</evidence>